<feature type="domain" description="Phospholipid/glycerol acyltransferase" evidence="4">
    <location>
        <begin position="29"/>
        <end position="141"/>
    </location>
</feature>
<dbReference type="Pfam" id="PF01553">
    <property type="entry name" value="Acyltransferase"/>
    <property type="match status" value="1"/>
</dbReference>
<comment type="caution">
    <text evidence="5">The sequence shown here is derived from an EMBL/GenBank/DDBJ whole genome shotgun (WGS) entry which is preliminary data.</text>
</comment>
<dbReference type="SUPFAM" id="SSF69593">
    <property type="entry name" value="Glycerol-3-phosphate (1)-acyltransferase"/>
    <property type="match status" value="1"/>
</dbReference>
<dbReference type="RefSeq" id="WP_314512440.1">
    <property type="nucleotide sequence ID" value="NZ_JASJOU010000005.1"/>
</dbReference>
<organism evidence="5 6">
    <name type="scientific">Xanthocytophaga agilis</name>
    <dbReference type="NCBI Taxonomy" id="3048010"/>
    <lineage>
        <taxon>Bacteria</taxon>
        <taxon>Pseudomonadati</taxon>
        <taxon>Bacteroidota</taxon>
        <taxon>Cytophagia</taxon>
        <taxon>Cytophagales</taxon>
        <taxon>Rhodocytophagaceae</taxon>
        <taxon>Xanthocytophaga</taxon>
    </lineage>
</organism>
<evidence type="ECO:0000313" key="6">
    <source>
        <dbReference type="Proteomes" id="UP001232063"/>
    </source>
</evidence>
<name>A0AAE3R6L9_9BACT</name>
<dbReference type="InterPro" id="IPR002123">
    <property type="entry name" value="Plipid/glycerol_acylTrfase"/>
</dbReference>
<dbReference type="AlphaFoldDB" id="A0AAE3R6L9"/>
<evidence type="ECO:0000256" key="1">
    <source>
        <dbReference type="ARBA" id="ARBA00005189"/>
    </source>
</evidence>
<protein>
    <submittedName>
        <fullName evidence="5">Lysophospholipid acyltransferase family protein</fullName>
    </submittedName>
</protein>
<keyword evidence="6" id="KW-1185">Reference proteome</keyword>
<dbReference type="PANTHER" id="PTHR10434:SF9">
    <property type="entry name" value="PHOSPHOLIPID_GLYCEROL ACYLTRANSFERASE DOMAIN-CONTAINING PROTEIN"/>
    <property type="match status" value="1"/>
</dbReference>
<comment type="pathway">
    <text evidence="1">Lipid metabolism.</text>
</comment>
<dbReference type="GO" id="GO:0006654">
    <property type="term" value="P:phosphatidic acid biosynthetic process"/>
    <property type="evidence" value="ECO:0007669"/>
    <property type="project" value="TreeGrafter"/>
</dbReference>
<evidence type="ECO:0000256" key="3">
    <source>
        <dbReference type="ARBA" id="ARBA00023315"/>
    </source>
</evidence>
<keyword evidence="2" id="KW-0808">Transferase</keyword>
<accession>A0AAE3R6L9</accession>
<reference evidence="5" key="1">
    <citation type="submission" date="2023-05" db="EMBL/GenBank/DDBJ databases">
        <authorList>
            <person name="Zhang X."/>
        </authorList>
    </citation>
    <scope>NUCLEOTIDE SEQUENCE</scope>
    <source>
        <strain evidence="5">BD1B2-1</strain>
    </source>
</reference>
<keyword evidence="3 5" id="KW-0012">Acyltransferase</keyword>
<dbReference type="CDD" id="cd07988">
    <property type="entry name" value="LPLAT_ABO13168-like"/>
    <property type="match status" value="1"/>
</dbReference>
<evidence type="ECO:0000259" key="4">
    <source>
        <dbReference type="SMART" id="SM00563"/>
    </source>
</evidence>
<dbReference type="GO" id="GO:0003841">
    <property type="term" value="F:1-acylglycerol-3-phosphate O-acyltransferase activity"/>
    <property type="evidence" value="ECO:0007669"/>
    <property type="project" value="TreeGrafter"/>
</dbReference>
<evidence type="ECO:0000256" key="2">
    <source>
        <dbReference type="ARBA" id="ARBA00022679"/>
    </source>
</evidence>
<dbReference type="Proteomes" id="UP001232063">
    <property type="component" value="Unassembled WGS sequence"/>
</dbReference>
<evidence type="ECO:0000313" key="5">
    <source>
        <dbReference type="EMBL" id="MDJ1502405.1"/>
    </source>
</evidence>
<sequence length="181" mass="20928">MMRFIARLYFWLIGWKVKNEVPSTLKKYVMIGLPHTSNWDFPIAMAALLILRLKTNYLAKKELFRFPLGIIMRAFGGIPVDRSKHGGLVDAMIDELNKHDEMILLIPPEGTRKYVKDWKTGFYRVAMGANVPIVLAYLDYGRKTTGLKAVFYPTGDYEKDVEAMKSYYKGMKGKYPKYQNV</sequence>
<proteinExistence type="predicted"/>
<dbReference type="PANTHER" id="PTHR10434">
    <property type="entry name" value="1-ACYL-SN-GLYCEROL-3-PHOSPHATE ACYLTRANSFERASE"/>
    <property type="match status" value="1"/>
</dbReference>
<dbReference type="EMBL" id="JASJOU010000005">
    <property type="protein sequence ID" value="MDJ1502405.1"/>
    <property type="molecule type" value="Genomic_DNA"/>
</dbReference>
<dbReference type="SMART" id="SM00563">
    <property type="entry name" value="PlsC"/>
    <property type="match status" value="1"/>
</dbReference>
<gene>
    <name evidence="5" type="ORF">QNI22_17190</name>
</gene>